<protein>
    <recommendedName>
        <fullName evidence="3">Flagellar protein FlgN</fullName>
    </recommendedName>
</protein>
<evidence type="ECO:0000313" key="1">
    <source>
        <dbReference type="EMBL" id="AWB07963.1"/>
    </source>
</evidence>
<name>A0A2R4VU50_9PROT</name>
<dbReference type="AlphaFoldDB" id="A0A2R4VU50"/>
<gene>
    <name evidence="1" type="ORF">A6A40_23260</name>
</gene>
<geneLocation type="plasmid" evidence="1 2">
    <name>pYZ3</name>
</geneLocation>
<dbReference type="RefSeq" id="WP_108548239.1">
    <property type="nucleotide sequence ID" value="NZ_CP028904.1"/>
</dbReference>
<dbReference type="Proteomes" id="UP000077405">
    <property type="component" value="Plasmid pYZ3"/>
</dbReference>
<reference evidence="1 2" key="1">
    <citation type="submission" date="2018-04" db="EMBL/GenBank/DDBJ databases">
        <title>Complete genome sequence of the nitrogen-fixing bacterium Azospirillum humicireducens type strain SgZ-5.</title>
        <authorList>
            <person name="Yu Z."/>
        </authorList>
    </citation>
    <scope>NUCLEOTIDE SEQUENCE [LARGE SCALE GENOMIC DNA]</scope>
    <source>
        <strain evidence="1 2">SgZ-5</strain>
        <plasmid evidence="1 2">pYZ3</plasmid>
    </source>
</reference>
<accession>A0A2R4VU50</accession>
<evidence type="ECO:0008006" key="3">
    <source>
        <dbReference type="Google" id="ProtNLM"/>
    </source>
</evidence>
<evidence type="ECO:0000313" key="2">
    <source>
        <dbReference type="Proteomes" id="UP000077405"/>
    </source>
</evidence>
<proteinExistence type="predicted"/>
<dbReference type="OrthoDB" id="7307100at2"/>
<sequence>MAAAPDEGFARADSLLLEHRRLVAHARSLLARSSTRAERLALADDLISLIDRLGSEKRTLAARIHRGRAANAAVSAYGKAMAVRR</sequence>
<dbReference type="EMBL" id="CP028904">
    <property type="protein sequence ID" value="AWB07963.1"/>
    <property type="molecule type" value="Genomic_DNA"/>
</dbReference>
<organism evidence="1 2">
    <name type="scientific">Azospirillum humicireducens</name>
    <dbReference type="NCBI Taxonomy" id="1226968"/>
    <lineage>
        <taxon>Bacteria</taxon>
        <taxon>Pseudomonadati</taxon>
        <taxon>Pseudomonadota</taxon>
        <taxon>Alphaproteobacteria</taxon>
        <taxon>Rhodospirillales</taxon>
        <taxon>Azospirillaceae</taxon>
        <taxon>Azospirillum</taxon>
    </lineage>
</organism>
<keyword evidence="2" id="KW-1185">Reference proteome</keyword>
<dbReference type="KEGG" id="ahu:A6A40_23260"/>
<keyword evidence="1" id="KW-0614">Plasmid</keyword>